<evidence type="ECO:0000256" key="2">
    <source>
        <dbReference type="ARBA" id="ARBA00023008"/>
    </source>
</evidence>
<organism evidence="5 6">
    <name type="scientific">Psilocybe cf. subviscida</name>
    <dbReference type="NCBI Taxonomy" id="2480587"/>
    <lineage>
        <taxon>Eukaryota</taxon>
        <taxon>Fungi</taxon>
        <taxon>Dikarya</taxon>
        <taxon>Basidiomycota</taxon>
        <taxon>Agaricomycotina</taxon>
        <taxon>Agaricomycetes</taxon>
        <taxon>Agaricomycetidae</taxon>
        <taxon>Agaricales</taxon>
        <taxon>Agaricineae</taxon>
        <taxon>Strophariaceae</taxon>
        <taxon>Psilocybe</taxon>
    </lineage>
</organism>
<comment type="caution">
    <text evidence="5">The sequence shown here is derived from an EMBL/GenBank/DDBJ whole genome shotgun (WGS) entry which is preliminary data.</text>
</comment>
<dbReference type="PANTHER" id="PTHR11474">
    <property type="entry name" value="TYROSINASE FAMILY MEMBER"/>
    <property type="match status" value="1"/>
</dbReference>
<dbReference type="AlphaFoldDB" id="A0A8H5ESN2"/>
<dbReference type="Proteomes" id="UP000567179">
    <property type="component" value="Unassembled WGS sequence"/>
</dbReference>
<keyword evidence="6" id="KW-1185">Reference proteome</keyword>
<keyword evidence="3" id="KW-0732">Signal</keyword>
<dbReference type="PRINTS" id="PR00092">
    <property type="entry name" value="TYROSINASE"/>
</dbReference>
<evidence type="ECO:0000256" key="3">
    <source>
        <dbReference type="SAM" id="SignalP"/>
    </source>
</evidence>
<dbReference type="Pfam" id="PF00264">
    <property type="entry name" value="Tyrosinase"/>
    <property type="match status" value="1"/>
</dbReference>
<dbReference type="EMBL" id="JAACJJ010000057">
    <property type="protein sequence ID" value="KAF5310962.1"/>
    <property type="molecule type" value="Genomic_DNA"/>
</dbReference>
<evidence type="ECO:0000259" key="4">
    <source>
        <dbReference type="PROSITE" id="PS00498"/>
    </source>
</evidence>
<dbReference type="InterPro" id="IPR050316">
    <property type="entry name" value="Tyrosinase/Hemocyanin"/>
</dbReference>
<feature type="chain" id="PRO_5034603980" description="Tyrosinase copper-binding domain-containing protein" evidence="3">
    <location>
        <begin position="25"/>
        <end position="360"/>
    </location>
</feature>
<evidence type="ECO:0000313" key="5">
    <source>
        <dbReference type="EMBL" id="KAF5310962.1"/>
    </source>
</evidence>
<protein>
    <recommendedName>
        <fullName evidence="4">Tyrosinase copper-binding domain-containing protein</fullName>
    </recommendedName>
</protein>
<accession>A0A8H5ESN2</accession>
<dbReference type="GO" id="GO:0046872">
    <property type="term" value="F:metal ion binding"/>
    <property type="evidence" value="ECO:0007669"/>
    <property type="project" value="UniProtKB-KW"/>
</dbReference>
<reference evidence="5 6" key="1">
    <citation type="journal article" date="2020" name="ISME J.">
        <title>Uncovering the hidden diversity of litter-decomposition mechanisms in mushroom-forming fungi.</title>
        <authorList>
            <person name="Floudas D."/>
            <person name="Bentzer J."/>
            <person name="Ahren D."/>
            <person name="Johansson T."/>
            <person name="Persson P."/>
            <person name="Tunlid A."/>
        </authorList>
    </citation>
    <scope>NUCLEOTIDE SEQUENCE [LARGE SCALE GENOMIC DNA]</scope>
    <source>
        <strain evidence="5 6">CBS 101986</strain>
    </source>
</reference>
<sequence length="360" mass="40567">MRSSSVTQLFALVVLVSSLGTSFAAPPLSKDVQVADYYGYRQKNRFLCSAEGLQERKEWRTLATSEKGEYIKAVKCLQSHPAIEPAMPQAKTRFEEFQAFHITMADGIHNLGQFLPWHRHYIRSYEKTLRNECGYNGSFPYWDWSLDVGSNKSWSSSPIWDPVTGFGGDGVVNTYTLPTTNDTENRIFPEAFRGCVRDGPFANLTLHVGPGKLATTHCLTRGHNNDAAQKYLNSAAVANVTDRSPNFEVFRVQLEGMPVTTDHRAHDGGHDAIGGEMSNFYSSPGDPLFYMHHANLDRIWWRWQQKLSRNLYDMSGPSTKTGPYKPATLDYVMEMGSLGPDVVIRDVMDIHSEPNCYTYV</sequence>
<dbReference type="PANTHER" id="PTHR11474:SF126">
    <property type="entry name" value="TYROSINASE-LIKE PROTEIN TYR-1-RELATED"/>
    <property type="match status" value="1"/>
</dbReference>
<keyword evidence="1" id="KW-0479">Metal-binding</keyword>
<gene>
    <name evidence="5" type="ORF">D9619_007778</name>
</gene>
<keyword evidence="2" id="KW-0186">Copper</keyword>
<dbReference type="GO" id="GO:0016491">
    <property type="term" value="F:oxidoreductase activity"/>
    <property type="evidence" value="ECO:0007669"/>
    <property type="project" value="InterPro"/>
</dbReference>
<feature type="domain" description="Tyrosinase copper-binding" evidence="4">
    <location>
        <begin position="286"/>
        <end position="297"/>
    </location>
</feature>
<proteinExistence type="predicted"/>
<dbReference type="Gene3D" id="1.10.1280.10">
    <property type="entry name" value="Di-copper center containing domain from catechol oxidase"/>
    <property type="match status" value="1"/>
</dbReference>
<dbReference type="InterPro" id="IPR002227">
    <property type="entry name" value="Tyrosinase_Cu-bd"/>
</dbReference>
<name>A0A8H5ESN2_9AGAR</name>
<feature type="signal peptide" evidence="3">
    <location>
        <begin position="1"/>
        <end position="24"/>
    </location>
</feature>
<dbReference type="OrthoDB" id="6132182at2759"/>
<evidence type="ECO:0000256" key="1">
    <source>
        <dbReference type="ARBA" id="ARBA00022723"/>
    </source>
</evidence>
<evidence type="ECO:0000313" key="6">
    <source>
        <dbReference type="Proteomes" id="UP000567179"/>
    </source>
</evidence>
<dbReference type="SUPFAM" id="SSF48056">
    <property type="entry name" value="Di-copper centre-containing domain"/>
    <property type="match status" value="1"/>
</dbReference>
<dbReference type="PROSITE" id="PS00498">
    <property type="entry name" value="TYROSINASE_2"/>
    <property type="match status" value="1"/>
</dbReference>
<dbReference type="InterPro" id="IPR008922">
    <property type="entry name" value="Di-copper_centre_dom_sf"/>
</dbReference>